<evidence type="ECO:0000313" key="2">
    <source>
        <dbReference type="EMBL" id="SOE57071.1"/>
    </source>
</evidence>
<proteinExistence type="predicted"/>
<accession>A0A7Z7N1S2</accession>
<organism evidence="2 3">
    <name type="scientific">Caballeronia arationis</name>
    <dbReference type="NCBI Taxonomy" id="1777142"/>
    <lineage>
        <taxon>Bacteria</taxon>
        <taxon>Pseudomonadati</taxon>
        <taxon>Pseudomonadota</taxon>
        <taxon>Betaproteobacteria</taxon>
        <taxon>Burkholderiales</taxon>
        <taxon>Burkholderiaceae</taxon>
        <taxon>Caballeronia</taxon>
    </lineage>
</organism>
<evidence type="ECO:0000256" key="1">
    <source>
        <dbReference type="SAM" id="MobiDB-lite"/>
    </source>
</evidence>
<dbReference type="Proteomes" id="UP000219522">
    <property type="component" value="Unassembled WGS sequence"/>
</dbReference>
<gene>
    <name evidence="2" type="ORF">SAMN05446927_1378</name>
</gene>
<sequence>MKLSAQDRSQTATNKAVDGREGVSMGVLEIAEPAAQEWSERGDDVLDRVPPVTPGQGPNFIPQSHEALLAHPTLTLLEPVTQKLEPMTLQPAIPNVGFVGMQVRSNA</sequence>
<name>A0A7Z7N1S2_9BURK</name>
<keyword evidence="3" id="KW-1185">Reference proteome</keyword>
<dbReference type="EMBL" id="OCSU01000001">
    <property type="protein sequence ID" value="SOE57071.1"/>
    <property type="molecule type" value="Genomic_DNA"/>
</dbReference>
<reference evidence="2 3" key="1">
    <citation type="submission" date="2017-09" db="EMBL/GenBank/DDBJ databases">
        <authorList>
            <person name="Varghese N."/>
            <person name="Submissions S."/>
        </authorList>
    </citation>
    <scope>NUCLEOTIDE SEQUENCE [LARGE SCALE GENOMIC DNA]</scope>
    <source>
        <strain evidence="2 3">OK806</strain>
    </source>
</reference>
<evidence type="ECO:0000313" key="3">
    <source>
        <dbReference type="Proteomes" id="UP000219522"/>
    </source>
</evidence>
<protein>
    <submittedName>
        <fullName evidence="2">Uncharacterized protein</fullName>
    </submittedName>
</protein>
<feature type="region of interest" description="Disordered" evidence="1">
    <location>
        <begin position="1"/>
        <end position="20"/>
    </location>
</feature>
<dbReference type="AlphaFoldDB" id="A0A7Z7N1S2"/>
<feature type="compositionally biased region" description="Polar residues" evidence="1">
    <location>
        <begin position="1"/>
        <end position="14"/>
    </location>
</feature>
<comment type="caution">
    <text evidence="2">The sequence shown here is derived from an EMBL/GenBank/DDBJ whole genome shotgun (WGS) entry which is preliminary data.</text>
</comment>